<comment type="subcellular location">
    <subcellularLocation>
        <location evidence="1">Membrane</location>
        <topology evidence="1">Multi-pass membrane protein</topology>
    </subcellularLocation>
</comment>
<protein>
    <recommendedName>
        <fullName evidence="6">Yip1 domain-containing protein</fullName>
    </recommendedName>
</protein>
<keyword evidence="4 5" id="KW-0472">Membrane</keyword>
<name>A0A1N6HFV7_9BACT</name>
<evidence type="ECO:0000313" key="8">
    <source>
        <dbReference type="Proteomes" id="UP000184694"/>
    </source>
</evidence>
<evidence type="ECO:0000256" key="2">
    <source>
        <dbReference type="ARBA" id="ARBA00022692"/>
    </source>
</evidence>
<dbReference type="Pfam" id="PF04893">
    <property type="entry name" value="Yip1"/>
    <property type="match status" value="1"/>
</dbReference>
<feature type="transmembrane region" description="Helical" evidence="5">
    <location>
        <begin position="178"/>
        <end position="198"/>
    </location>
</feature>
<dbReference type="AlphaFoldDB" id="A0A1N6HFV7"/>
<feature type="transmembrane region" description="Helical" evidence="5">
    <location>
        <begin position="101"/>
        <end position="121"/>
    </location>
</feature>
<dbReference type="EMBL" id="FSRG01000005">
    <property type="protein sequence ID" value="SIO18691.1"/>
    <property type="molecule type" value="Genomic_DNA"/>
</dbReference>
<keyword evidence="8" id="KW-1185">Reference proteome</keyword>
<evidence type="ECO:0000256" key="4">
    <source>
        <dbReference type="ARBA" id="ARBA00023136"/>
    </source>
</evidence>
<accession>A0A1N6HFV7</accession>
<evidence type="ECO:0000256" key="5">
    <source>
        <dbReference type="SAM" id="Phobius"/>
    </source>
</evidence>
<dbReference type="GO" id="GO:0016020">
    <property type="term" value="C:membrane"/>
    <property type="evidence" value="ECO:0007669"/>
    <property type="project" value="UniProtKB-SubCell"/>
</dbReference>
<evidence type="ECO:0000256" key="1">
    <source>
        <dbReference type="ARBA" id="ARBA00004141"/>
    </source>
</evidence>
<evidence type="ECO:0000313" key="7">
    <source>
        <dbReference type="EMBL" id="SIO18691.1"/>
    </source>
</evidence>
<reference evidence="8" key="1">
    <citation type="submission" date="2016-11" db="EMBL/GenBank/DDBJ databases">
        <authorList>
            <person name="Varghese N."/>
            <person name="Submissions S."/>
        </authorList>
    </citation>
    <scope>NUCLEOTIDE SEQUENCE [LARGE SCALE GENOMIC DNA]</scope>
    <source>
        <strain evidence="8">DSM 17456</strain>
    </source>
</reference>
<sequence length="199" mass="22772">MPAHVVSHLFYKIINRYMIVKLLDVYVRPTHFFATRKIKRLRYRGLFLAVLVLMSIPFVRIGLGNLVGLFGDGYFAPYSIVFAFSLWQTPMAIMWQQVMLVPFYALGLVFSAAFLHFLLWMARGKNASYAATMMCVCYAVPCLYLSVFPYSGTITAVIYTSIFLAYSLKAVHQTKWSRVLPVIALNFSVLFVVCRLLFS</sequence>
<keyword evidence="2 5" id="KW-0812">Transmembrane</keyword>
<proteinExistence type="predicted"/>
<gene>
    <name evidence="7" type="ORF">SAMN02745161_2186</name>
</gene>
<keyword evidence="3 5" id="KW-1133">Transmembrane helix</keyword>
<evidence type="ECO:0000259" key="6">
    <source>
        <dbReference type="Pfam" id="PF04893"/>
    </source>
</evidence>
<organism evidence="7 8">
    <name type="scientific">Halodesulfovibrio marinisediminis DSM 17456</name>
    <dbReference type="NCBI Taxonomy" id="1121457"/>
    <lineage>
        <taxon>Bacteria</taxon>
        <taxon>Pseudomonadati</taxon>
        <taxon>Thermodesulfobacteriota</taxon>
        <taxon>Desulfovibrionia</taxon>
        <taxon>Desulfovibrionales</taxon>
        <taxon>Desulfovibrionaceae</taxon>
        <taxon>Halodesulfovibrio</taxon>
    </lineage>
</organism>
<evidence type="ECO:0000256" key="3">
    <source>
        <dbReference type="ARBA" id="ARBA00022989"/>
    </source>
</evidence>
<dbReference type="Proteomes" id="UP000184694">
    <property type="component" value="Unassembled WGS sequence"/>
</dbReference>
<feature type="transmembrane region" description="Helical" evidence="5">
    <location>
        <begin position="45"/>
        <end position="63"/>
    </location>
</feature>
<feature type="domain" description="Yip1" evidence="6">
    <location>
        <begin position="24"/>
        <end position="193"/>
    </location>
</feature>
<dbReference type="InterPro" id="IPR006977">
    <property type="entry name" value="Yip1_dom"/>
</dbReference>